<organism evidence="5 6">
    <name type="scientific">Macrococcus brunensis</name>
    <dbReference type="NCBI Taxonomy" id="198483"/>
    <lineage>
        <taxon>Bacteria</taxon>
        <taxon>Bacillati</taxon>
        <taxon>Bacillota</taxon>
        <taxon>Bacilli</taxon>
        <taxon>Bacillales</taxon>
        <taxon>Staphylococcaceae</taxon>
        <taxon>Macrococcus</taxon>
    </lineage>
</organism>
<accession>A0A4R6BB07</accession>
<dbReference type="OrthoDB" id="9784774at2"/>
<keyword evidence="6" id="KW-1185">Reference proteome</keyword>
<dbReference type="Proteomes" id="UP000295310">
    <property type="component" value="Unassembled WGS sequence"/>
</dbReference>
<gene>
    <name evidence="5" type="ORF">ERX27_09965</name>
</gene>
<evidence type="ECO:0000256" key="1">
    <source>
        <dbReference type="PIRSR" id="PIRSR601310-1"/>
    </source>
</evidence>
<dbReference type="SUPFAM" id="SSF54197">
    <property type="entry name" value="HIT-like"/>
    <property type="match status" value="1"/>
</dbReference>
<feature type="domain" description="HIT" evidence="4">
    <location>
        <begin position="5"/>
        <end position="112"/>
    </location>
</feature>
<dbReference type="AlphaFoldDB" id="A0A4R6BB07"/>
<name>A0A4R6BB07_9STAP</name>
<evidence type="ECO:0000313" key="5">
    <source>
        <dbReference type="EMBL" id="TDL94137.1"/>
    </source>
</evidence>
<dbReference type="InterPro" id="IPR011146">
    <property type="entry name" value="HIT-like"/>
</dbReference>
<feature type="short sequence motif" description="Histidine triad motif" evidence="2 3">
    <location>
        <begin position="97"/>
        <end position="101"/>
    </location>
</feature>
<reference evidence="5 6" key="1">
    <citation type="submission" date="2019-01" db="EMBL/GenBank/DDBJ databases">
        <title>Draft genome sequences of the type strains of six Macrococcus species.</title>
        <authorList>
            <person name="Mazhar S."/>
            <person name="Altermann E."/>
            <person name="Hill C."/>
            <person name="Mcauliffe O."/>
        </authorList>
    </citation>
    <scope>NUCLEOTIDE SEQUENCE [LARGE SCALE GENOMIC DNA]</scope>
    <source>
        <strain evidence="5 6">CCM4811</strain>
    </source>
</reference>
<dbReference type="PROSITE" id="PS51084">
    <property type="entry name" value="HIT_2"/>
    <property type="match status" value="1"/>
</dbReference>
<protein>
    <submittedName>
        <fullName evidence="5">HIT family protein</fullName>
    </submittedName>
</protein>
<dbReference type="PRINTS" id="PR00332">
    <property type="entry name" value="HISTRIAD"/>
</dbReference>
<sequence length="139" mass="15800">MTDCIFCKITSGDIPSYKIYEDDYTYAFLDISQVAKGHTLVVPKKHSQDLLETEPEVLAHVIKSVQKVAQMVDKALKPDGINIVQNNRTFADQSVFHLHFHIMPRYQNDIDGFGYKWQTHSDAFDADAMTALADQIKHA</sequence>
<evidence type="ECO:0000313" key="6">
    <source>
        <dbReference type="Proteomes" id="UP000295310"/>
    </source>
</evidence>
<dbReference type="InterPro" id="IPR036265">
    <property type="entry name" value="HIT-like_sf"/>
</dbReference>
<dbReference type="CDD" id="cd01277">
    <property type="entry name" value="HINT_subgroup"/>
    <property type="match status" value="1"/>
</dbReference>
<dbReference type="EMBL" id="SCWA01000022">
    <property type="protein sequence ID" value="TDL94137.1"/>
    <property type="molecule type" value="Genomic_DNA"/>
</dbReference>
<evidence type="ECO:0000256" key="3">
    <source>
        <dbReference type="PROSITE-ProRule" id="PRU00464"/>
    </source>
</evidence>
<dbReference type="PANTHER" id="PTHR46648">
    <property type="entry name" value="HIT FAMILY PROTEIN 1"/>
    <property type="match status" value="1"/>
</dbReference>
<dbReference type="PROSITE" id="PS00892">
    <property type="entry name" value="HIT_1"/>
    <property type="match status" value="1"/>
</dbReference>
<dbReference type="InterPro" id="IPR039384">
    <property type="entry name" value="HINT"/>
</dbReference>
<dbReference type="Pfam" id="PF01230">
    <property type="entry name" value="HIT"/>
    <property type="match status" value="1"/>
</dbReference>
<dbReference type="InterPro" id="IPR019808">
    <property type="entry name" value="Histidine_triad_CS"/>
</dbReference>
<feature type="active site" description="Tele-AMP-histidine intermediate" evidence="1">
    <location>
        <position position="99"/>
    </location>
</feature>
<comment type="caution">
    <text evidence="5">The sequence shown here is derived from an EMBL/GenBank/DDBJ whole genome shotgun (WGS) entry which is preliminary data.</text>
</comment>
<dbReference type="GO" id="GO:0009117">
    <property type="term" value="P:nucleotide metabolic process"/>
    <property type="evidence" value="ECO:0007669"/>
    <property type="project" value="TreeGrafter"/>
</dbReference>
<dbReference type="InterPro" id="IPR001310">
    <property type="entry name" value="Histidine_triad_HIT"/>
</dbReference>
<evidence type="ECO:0000259" key="4">
    <source>
        <dbReference type="PROSITE" id="PS51084"/>
    </source>
</evidence>
<dbReference type="GO" id="GO:0003824">
    <property type="term" value="F:catalytic activity"/>
    <property type="evidence" value="ECO:0007669"/>
    <property type="project" value="InterPro"/>
</dbReference>
<proteinExistence type="predicted"/>
<evidence type="ECO:0000256" key="2">
    <source>
        <dbReference type="PIRSR" id="PIRSR601310-3"/>
    </source>
</evidence>
<dbReference type="Gene3D" id="3.30.428.10">
    <property type="entry name" value="HIT-like"/>
    <property type="match status" value="1"/>
</dbReference>
<dbReference type="PANTHER" id="PTHR46648:SF1">
    <property type="entry name" value="ADENOSINE 5'-MONOPHOSPHORAMIDASE HNT1"/>
    <property type="match status" value="1"/>
</dbReference>
<dbReference type="RefSeq" id="WP_133432679.1">
    <property type="nucleotide sequence ID" value="NZ_SCWA01000022.1"/>
</dbReference>